<accession>A0A7X1BRZ7</accession>
<name>A0A7X1BRZ7_9ENTR</name>
<dbReference type="EMBL" id="JACLAG010000006">
    <property type="protein sequence ID" value="MBC2622034.1"/>
    <property type="molecule type" value="Genomic_DNA"/>
</dbReference>
<feature type="transmembrane region" description="Helical" evidence="1">
    <location>
        <begin position="24"/>
        <end position="45"/>
    </location>
</feature>
<feature type="transmembrane region" description="Helical" evidence="1">
    <location>
        <begin position="193"/>
        <end position="217"/>
    </location>
</feature>
<feature type="transmembrane region" description="Helical" evidence="1">
    <location>
        <begin position="97"/>
        <end position="119"/>
    </location>
</feature>
<keyword evidence="1" id="KW-0812">Transmembrane</keyword>
<reference evidence="2 3" key="1">
    <citation type="submission" date="2020-08" db="EMBL/GenBank/DDBJ databases">
        <title>Emergence and comparative genomics analysis of Citrobacter in Fennec fox imported from North Africa to China.</title>
        <authorList>
            <person name="Zheng B."/>
        </authorList>
    </citation>
    <scope>NUCLEOTIDE SEQUENCE [LARGE SCALE GENOMIC DNA]</scope>
    <source>
        <strain evidence="2 3">FF141</strain>
    </source>
</reference>
<feature type="transmembrane region" description="Helical" evidence="1">
    <location>
        <begin position="147"/>
        <end position="172"/>
    </location>
</feature>
<feature type="transmembrane region" description="Helical" evidence="1">
    <location>
        <begin position="223"/>
        <end position="243"/>
    </location>
</feature>
<keyword evidence="1" id="KW-0472">Membrane</keyword>
<evidence type="ECO:0000256" key="1">
    <source>
        <dbReference type="SAM" id="Phobius"/>
    </source>
</evidence>
<feature type="transmembrane region" description="Helical" evidence="1">
    <location>
        <begin position="57"/>
        <end position="76"/>
    </location>
</feature>
<dbReference type="RefSeq" id="WP_185656292.1">
    <property type="nucleotide sequence ID" value="NZ_JACLAG010000006.1"/>
</dbReference>
<comment type="caution">
    <text evidence="2">The sequence shown here is derived from an EMBL/GenBank/DDBJ whole genome shotgun (WGS) entry which is preliminary data.</text>
</comment>
<dbReference type="Proteomes" id="UP000548504">
    <property type="component" value="Unassembled WGS sequence"/>
</dbReference>
<evidence type="ECO:0000313" key="3">
    <source>
        <dbReference type="Proteomes" id="UP000548504"/>
    </source>
</evidence>
<gene>
    <name evidence="2" type="ORF">H7I73_20595</name>
</gene>
<keyword evidence="1" id="KW-1133">Transmembrane helix</keyword>
<evidence type="ECO:0000313" key="2">
    <source>
        <dbReference type="EMBL" id="MBC2622034.1"/>
    </source>
</evidence>
<proteinExistence type="predicted"/>
<organism evidence="2 3">
    <name type="scientific">Citrobacter cronae</name>
    <dbReference type="NCBI Taxonomy" id="1748967"/>
    <lineage>
        <taxon>Bacteria</taxon>
        <taxon>Pseudomonadati</taxon>
        <taxon>Pseudomonadota</taxon>
        <taxon>Gammaproteobacteria</taxon>
        <taxon>Enterobacterales</taxon>
        <taxon>Enterobacteriaceae</taxon>
        <taxon>Citrobacter</taxon>
        <taxon>Citrobacter freundii complex</taxon>
    </lineage>
</organism>
<dbReference type="AlphaFoldDB" id="A0A7X1BRZ7"/>
<sequence length="256" mass="28460">MSAFLFNKLSFEDTKQIMLSSLKALASLPGLLALFLPIIAGGGLLTLIMKNVTMEGLAFFILQPVVLTLYLTAILCRYQSSELRLSVWQELRNFIVVLVYALFLTILMIVILWLVKFMIASAVAGETNHIENKQPIVTNISLAYSNLILYFNMYALATLSVFIATPMLVFFIPTVTRCKGSLLKSLPVICKSTFLNIGPLFAFSAISGVVLLSWSYFSLRYEWLIPAATIPLAYLSILIYQLSEAALPPNQKKGNL</sequence>
<protein>
    <submittedName>
        <fullName evidence="2">Uncharacterized protein</fullName>
    </submittedName>
</protein>